<protein>
    <submittedName>
        <fullName evidence="1">Uncharacterized protein</fullName>
    </submittedName>
</protein>
<comment type="caution">
    <text evidence="1">The sequence shown here is derived from an EMBL/GenBank/DDBJ whole genome shotgun (WGS) entry which is preliminary data.</text>
</comment>
<dbReference type="Proteomes" id="UP000276133">
    <property type="component" value="Unassembled WGS sequence"/>
</dbReference>
<evidence type="ECO:0000313" key="1">
    <source>
        <dbReference type="EMBL" id="RNA43464.1"/>
    </source>
</evidence>
<keyword evidence="2" id="KW-1185">Reference proteome</keyword>
<evidence type="ECO:0000313" key="2">
    <source>
        <dbReference type="Proteomes" id="UP000276133"/>
    </source>
</evidence>
<gene>
    <name evidence="1" type="ORF">BpHYR1_028366</name>
</gene>
<reference evidence="1 2" key="1">
    <citation type="journal article" date="2018" name="Sci. Rep.">
        <title>Genomic signatures of local adaptation to the degree of environmental predictability in rotifers.</title>
        <authorList>
            <person name="Franch-Gras L."/>
            <person name="Hahn C."/>
            <person name="Garcia-Roger E.M."/>
            <person name="Carmona M.J."/>
            <person name="Serra M."/>
            <person name="Gomez A."/>
        </authorList>
    </citation>
    <scope>NUCLEOTIDE SEQUENCE [LARGE SCALE GENOMIC DNA]</scope>
    <source>
        <strain evidence="1">HYR1</strain>
    </source>
</reference>
<dbReference type="AlphaFoldDB" id="A0A3M7T5X9"/>
<accession>A0A3M7T5X9</accession>
<dbReference type="EMBL" id="REGN01000222">
    <property type="protein sequence ID" value="RNA43464.1"/>
    <property type="molecule type" value="Genomic_DNA"/>
</dbReference>
<sequence length="101" mass="12181">MLYIKPFNKPKYEIKILDHLANIIPKRYATFMKYSIAFKANYKEYCYEKLKKKFFQINGVNAHENNHLFFDVLFDVFCFSTIETIINNKPVTNRLRSEIMN</sequence>
<organism evidence="1 2">
    <name type="scientific">Brachionus plicatilis</name>
    <name type="common">Marine rotifer</name>
    <name type="synonym">Brachionus muelleri</name>
    <dbReference type="NCBI Taxonomy" id="10195"/>
    <lineage>
        <taxon>Eukaryota</taxon>
        <taxon>Metazoa</taxon>
        <taxon>Spiralia</taxon>
        <taxon>Gnathifera</taxon>
        <taxon>Rotifera</taxon>
        <taxon>Eurotatoria</taxon>
        <taxon>Monogononta</taxon>
        <taxon>Pseudotrocha</taxon>
        <taxon>Ploima</taxon>
        <taxon>Brachionidae</taxon>
        <taxon>Brachionus</taxon>
    </lineage>
</organism>
<name>A0A3M7T5X9_BRAPC</name>
<proteinExistence type="predicted"/>